<dbReference type="InterPro" id="IPR052930">
    <property type="entry name" value="TA_antitoxin_MntA"/>
</dbReference>
<dbReference type="PaxDb" id="1148-1652617"/>
<gene>
    <name evidence="2" type="ordered locus">slr1241</name>
</gene>
<dbReference type="KEGG" id="syn:slr1241"/>
<reference evidence="2 3" key="2">
    <citation type="journal article" date="1996" name="DNA Res.">
        <title>Sequence analysis of the genome of the unicellular cyanobacterium Synechocystis sp. strain PCC6803. II. Sequence determination of the entire genome and assignment of potential protein-coding regions.</title>
        <authorList>
            <person name="Kaneko T."/>
            <person name="Sato S."/>
            <person name="Kotani H."/>
            <person name="Tanaka A."/>
            <person name="Asamizu E."/>
            <person name="Nakamura Y."/>
            <person name="Miyajima N."/>
            <person name="Hirosawa M."/>
            <person name="Sugiura M."/>
            <person name="Sasamoto S."/>
            <person name="Kimura T."/>
            <person name="Hosouchi T."/>
            <person name="Matsuno A."/>
            <person name="Muraki A."/>
            <person name="Nakazaki N."/>
            <person name="Naruo K."/>
            <person name="Okumura S."/>
            <person name="Shimpo S."/>
            <person name="Takeuchi C."/>
            <person name="Wada T."/>
            <person name="Watanabe A."/>
            <person name="Yamada M."/>
            <person name="Yasuda M."/>
            <person name="Tabata S."/>
        </authorList>
    </citation>
    <scope>NUCLEOTIDE SEQUENCE [LARGE SCALE GENOMIC DNA]</scope>
    <source>
        <strain evidence="3">ATCC 27184 / PCC 6803 / Kazusa</strain>
    </source>
</reference>
<dbReference type="InterPro" id="IPR002934">
    <property type="entry name" value="Polymerase_NTP_transf_dom"/>
</dbReference>
<dbReference type="Proteomes" id="UP000001425">
    <property type="component" value="Chromosome"/>
</dbReference>
<evidence type="ECO:0000259" key="1">
    <source>
        <dbReference type="Pfam" id="PF01909"/>
    </source>
</evidence>
<name>P73498_SYNY3</name>
<dbReference type="SUPFAM" id="SSF81301">
    <property type="entry name" value="Nucleotidyltransferase"/>
    <property type="match status" value="1"/>
</dbReference>
<keyword evidence="3" id="KW-1185">Reference proteome</keyword>
<proteinExistence type="predicted"/>
<evidence type="ECO:0000313" key="2">
    <source>
        <dbReference type="EMBL" id="BAA17538.1"/>
    </source>
</evidence>
<dbReference type="PANTHER" id="PTHR43852">
    <property type="entry name" value="NUCLEOTIDYLTRANSFERASE"/>
    <property type="match status" value="1"/>
</dbReference>
<dbReference type="AlphaFoldDB" id="P73498"/>
<reference evidence="2 3" key="1">
    <citation type="journal article" date="1995" name="DNA Res.">
        <title>Sequence analysis of the genome of the unicellular cyanobacterium Synechocystis sp. strain PCC6803. I. Sequence features in the 1 Mb region from map positions 64% to 92% of the genome.</title>
        <authorList>
            <person name="Kaneko T."/>
            <person name="Tanaka A."/>
            <person name="Sato S."/>
            <person name="Kotani H."/>
            <person name="Sazuka T."/>
            <person name="Miyajima N."/>
            <person name="Sugiura M."/>
            <person name="Tabata S."/>
        </authorList>
    </citation>
    <scope>NUCLEOTIDE SEQUENCE [LARGE SCALE GENOMIC DNA]</scope>
    <source>
        <strain evidence="3">ATCC 27184 / PCC 6803 / Kazusa</strain>
    </source>
</reference>
<organism evidence="2 3">
    <name type="scientific">Synechocystis sp. (strain ATCC 27184 / PCC 6803 / Kazusa)</name>
    <dbReference type="NCBI Taxonomy" id="1111708"/>
    <lineage>
        <taxon>Bacteria</taxon>
        <taxon>Bacillati</taxon>
        <taxon>Cyanobacteriota</taxon>
        <taxon>Cyanophyceae</taxon>
        <taxon>Synechococcales</taxon>
        <taxon>Merismopediaceae</taxon>
        <taxon>Synechocystis</taxon>
    </lineage>
</organism>
<dbReference type="EMBL" id="BA000022">
    <property type="protein sequence ID" value="BAA17538.1"/>
    <property type="molecule type" value="Genomic_DNA"/>
</dbReference>
<dbReference type="Gene3D" id="3.30.460.10">
    <property type="entry name" value="Beta Polymerase, domain 2"/>
    <property type="match status" value="1"/>
</dbReference>
<dbReference type="PIR" id="S77435">
    <property type="entry name" value="S77435"/>
</dbReference>
<dbReference type="GO" id="GO:0016779">
    <property type="term" value="F:nucleotidyltransferase activity"/>
    <property type="evidence" value="ECO:0007669"/>
    <property type="project" value="InterPro"/>
</dbReference>
<sequence length="115" mass="13367">MQISPAFKYKVSIDPGKITAFCQQWQITELALFGSFLRDDFDLDNSDIDVLVSFEPNVPWTILDLVDMEDQLQQIFGRKVDLMERLSIEQSQNPLRKKAILESLQVIYTESRLQI</sequence>
<dbReference type="InterPro" id="IPR043519">
    <property type="entry name" value="NT_sf"/>
</dbReference>
<dbReference type="PANTHER" id="PTHR43852:SF2">
    <property type="entry name" value="PROTEIN ADENYLYLTRANSFERASE MNTA"/>
    <property type="match status" value="1"/>
</dbReference>
<dbReference type="CDD" id="cd05403">
    <property type="entry name" value="NT_KNTase_like"/>
    <property type="match status" value="1"/>
</dbReference>
<dbReference type="PhylomeDB" id="P73498"/>
<accession>P73498</accession>
<dbReference type="eggNOG" id="COG1669">
    <property type="taxonomic scope" value="Bacteria"/>
</dbReference>
<evidence type="ECO:0000313" key="3">
    <source>
        <dbReference type="Proteomes" id="UP000001425"/>
    </source>
</evidence>
<protein>
    <submittedName>
        <fullName evidence="2">Slr1241 protein</fullName>
    </submittedName>
</protein>
<feature type="domain" description="Polymerase nucleotidyl transferase" evidence="1">
    <location>
        <begin position="19"/>
        <end position="106"/>
    </location>
</feature>
<dbReference type="Pfam" id="PF01909">
    <property type="entry name" value="NTP_transf_2"/>
    <property type="match status" value="1"/>
</dbReference>
<dbReference type="InParanoid" id="P73498"/>
<dbReference type="EnsemblBacteria" id="BAA17538">
    <property type="protein sequence ID" value="BAA17538"/>
    <property type="gene ID" value="BAA17538"/>
</dbReference>
<dbReference type="STRING" id="1148.gene:10498403"/>